<sequence>MEEKKIKRRTLLAGAAAAASLAFMKIASGQLVPVQTADPTKKPGPPPGEIGTRSPFEQPLKITSDTSSRTPLQDLFGTITPSDLHFERHHGGVPAIDPHRYELLIHGMVDKPMIFKLADLKRFPSVSRIAFLECSGNFRSGKEKMTPQEICGLTSQSEWTGVMLSTLFREVGVHPKATWFLAEGSDAAVMTRSIPVKKGWDDAMIAYGQNGEALRPQQGYPARLFLPGWEGNTNVKWIRRIELSDQPFMTREETSKYTEEIKDGKIRQFSFDMDARSIITFPAYPVQLEKGWVEIRGIAWSGRGKITAVEISTDAGKNWYLAKLQEPVLDKAHVAFRYLWHWDGSETEIMSRAIDETGYSQPTLKQLVAARGKDMGGYHLNPVTAWIIKRDGQVLFKPEKWK</sequence>
<keyword evidence="10" id="KW-1185">Reference proteome</keyword>
<dbReference type="InterPro" id="IPR008335">
    <property type="entry name" value="Mopterin_OxRdtase_euk"/>
</dbReference>
<dbReference type="InterPro" id="IPR030835">
    <property type="entry name" value="Sulfite_DH_SoxC"/>
</dbReference>
<dbReference type="InterPro" id="IPR000572">
    <property type="entry name" value="OxRdtase_Mopterin-bd_dom"/>
</dbReference>
<evidence type="ECO:0000256" key="3">
    <source>
        <dbReference type="ARBA" id="ARBA00022723"/>
    </source>
</evidence>
<feature type="domain" description="Oxidoreductase molybdopterin-binding" evidence="7">
    <location>
        <begin position="90"/>
        <end position="249"/>
    </location>
</feature>
<dbReference type="PANTHER" id="PTHR19372">
    <property type="entry name" value="SULFITE REDUCTASE"/>
    <property type="match status" value="1"/>
</dbReference>
<dbReference type="GO" id="GO:0020037">
    <property type="term" value="F:heme binding"/>
    <property type="evidence" value="ECO:0007669"/>
    <property type="project" value="TreeGrafter"/>
</dbReference>
<feature type="region of interest" description="Disordered" evidence="5">
    <location>
        <begin position="34"/>
        <end position="72"/>
    </location>
</feature>
<dbReference type="GO" id="GO:0008482">
    <property type="term" value="F:sulfite oxidase activity"/>
    <property type="evidence" value="ECO:0007669"/>
    <property type="project" value="TreeGrafter"/>
</dbReference>
<feature type="domain" description="Moybdenum cofactor oxidoreductase dimerisation" evidence="8">
    <location>
        <begin position="270"/>
        <end position="379"/>
    </location>
</feature>
<feature type="chain" id="PRO_5012794418" evidence="6">
    <location>
        <begin position="30"/>
        <end position="402"/>
    </location>
</feature>
<dbReference type="GO" id="GO:0043546">
    <property type="term" value="F:molybdopterin cofactor binding"/>
    <property type="evidence" value="ECO:0007669"/>
    <property type="project" value="TreeGrafter"/>
</dbReference>
<dbReference type="STRING" id="536979.SAMN04488055_3481"/>
<keyword evidence="4" id="KW-0560">Oxidoreductase</keyword>
<dbReference type="InterPro" id="IPR014756">
    <property type="entry name" value="Ig_E-set"/>
</dbReference>
<dbReference type="EMBL" id="FSRA01000002">
    <property type="protein sequence ID" value="SIO37329.1"/>
    <property type="molecule type" value="Genomic_DNA"/>
</dbReference>
<evidence type="ECO:0000259" key="7">
    <source>
        <dbReference type="Pfam" id="PF00174"/>
    </source>
</evidence>
<dbReference type="RefSeq" id="WP_074240718.1">
    <property type="nucleotide sequence ID" value="NZ_FSRA01000002.1"/>
</dbReference>
<dbReference type="InterPro" id="IPR006311">
    <property type="entry name" value="TAT_signal"/>
</dbReference>
<keyword evidence="6" id="KW-0732">Signal</keyword>
<proteinExistence type="predicted"/>
<feature type="signal peptide" evidence="6">
    <location>
        <begin position="1"/>
        <end position="29"/>
    </location>
</feature>
<keyword evidence="3" id="KW-0479">Metal-binding</keyword>
<dbReference type="Pfam" id="PF00174">
    <property type="entry name" value="Oxidored_molyb"/>
    <property type="match status" value="1"/>
</dbReference>
<dbReference type="SUPFAM" id="SSF56524">
    <property type="entry name" value="Oxidoreductase molybdopterin-binding domain"/>
    <property type="match status" value="1"/>
</dbReference>
<dbReference type="OrthoDB" id="9778777at2"/>
<evidence type="ECO:0000256" key="2">
    <source>
        <dbReference type="ARBA" id="ARBA00022505"/>
    </source>
</evidence>
<dbReference type="GO" id="GO:0030151">
    <property type="term" value="F:molybdenum ion binding"/>
    <property type="evidence" value="ECO:0007669"/>
    <property type="project" value="InterPro"/>
</dbReference>
<dbReference type="Proteomes" id="UP000185003">
    <property type="component" value="Unassembled WGS sequence"/>
</dbReference>
<gene>
    <name evidence="9" type="ORF">SAMN04488055_3481</name>
</gene>
<evidence type="ECO:0000256" key="1">
    <source>
        <dbReference type="ARBA" id="ARBA00001924"/>
    </source>
</evidence>
<organism evidence="9 10">
    <name type="scientific">Chitinophaga niabensis</name>
    <dbReference type="NCBI Taxonomy" id="536979"/>
    <lineage>
        <taxon>Bacteria</taxon>
        <taxon>Pseudomonadati</taxon>
        <taxon>Bacteroidota</taxon>
        <taxon>Chitinophagia</taxon>
        <taxon>Chitinophagales</taxon>
        <taxon>Chitinophagaceae</taxon>
        <taxon>Chitinophaga</taxon>
    </lineage>
</organism>
<evidence type="ECO:0000313" key="9">
    <source>
        <dbReference type="EMBL" id="SIO37329.1"/>
    </source>
</evidence>
<evidence type="ECO:0000256" key="5">
    <source>
        <dbReference type="SAM" id="MobiDB-lite"/>
    </source>
</evidence>
<dbReference type="Gene3D" id="2.60.40.650">
    <property type="match status" value="1"/>
</dbReference>
<evidence type="ECO:0000256" key="6">
    <source>
        <dbReference type="SAM" id="SignalP"/>
    </source>
</evidence>
<dbReference type="InterPro" id="IPR005066">
    <property type="entry name" value="MoCF_OxRdtse_dimer"/>
</dbReference>
<comment type="cofactor">
    <cofactor evidence="1">
        <name>Mo-molybdopterin</name>
        <dbReference type="ChEBI" id="CHEBI:71302"/>
    </cofactor>
</comment>
<evidence type="ECO:0000256" key="4">
    <source>
        <dbReference type="ARBA" id="ARBA00023002"/>
    </source>
</evidence>
<dbReference type="PROSITE" id="PS51318">
    <property type="entry name" value="TAT"/>
    <property type="match status" value="1"/>
</dbReference>
<protein>
    <submittedName>
        <fullName evidence="9">Sulfane dehydrogenase subunit SoxC</fullName>
    </submittedName>
</protein>
<reference evidence="9 10" key="1">
    <citation type="submission" date="2016-11" db="EMBL/GenBank/DDBJ databases">
        <authorList>
            <person name="Jaros S."/>
            <person name="Januszkiewicz K."/>
            <person name="Wedrychowicz H."/>
        </authorList>
    </citation>
    <scope>NUCLEOTIDE SEQUENCE [LARGE SCALE GENOMIC DNA]</scope>
    <source>
        <strain evidence="9 10">DSM 24787</strain>
    </source>
</reference>
<keyword evidence="2" id="KW-0500">Molybdenum</keyword>
<dbReference type="AlphaFoldDB" id="A0A1N6IZI5"/>
<dbReference type="PANTHER" id="PTHR19372:SF7">
    <property type="entry name" value="SULFITE OXIDASE, MITOCHONDRIAL"/>
    <property type="match status" value="1"/>
</dbReference>
<name>A0A1N6IZI5_9BACT</name>
<dbReference type="Pfam" id="PF03404">
    <property type="entry name" value="Mo-co_dimer"/>
    <property type="match status" value="1"/>
</dbReference>
<feature type="compositionally biased region" description="Polar residues" evidence="5">
    <location>
        <begin position="61"/>
        <end position="71"/>
    </location>
</feature>
<accession>A0A1N6IZI5</accession>
<evidence type="ECO:0000259" key="8">
    <source>
        <dbReference type="Pfam" id="PF03404"/>
    </source>
</evidence>
<dbReference type="PRINTS" id="PR00407">
    <property type="entry name" value="EUMOPTERIN"/>
</dbReference>
<dbReference type="NCBIfam" id="TIGR04555">
    <property type="entry name" value="sulfite_DH_soxC"/>
    <property type="match status" value="1"/>
</dbReference>
<evidence type="ECO:0000313" key="10">
    <source>
        <dbReference type="Proteomes" id="UP000185003"/>
    </source>
</evidence>
<dbReference type="Gene3D" id="3.90.420.10">
    <property type="entry name" value="Oxidoreductase, molybdopterin-binding domain"/>
    <property type="match status" value="1"/>
</dbReference>
<dbReference type="InterPro" id="IPR036374">
    <property type="entry name" value="OxRdtase_Mopterin-bd_sf"/>
</dbReference>
<dbReference type="SUPFAM" id="SSF81296">
    <property type="entry name" value="E set domains"/>
    <property type="match status" value="1"/>
</dbReference>
<dbReference type="GO" id="GO:0006790">
    <property type="term" value="P:sulfur compound metabolic process"/>
    <property type="evidence" value="ECO:0007669"/>
    <property type="project" value="TreeGrafter"/>
</dbReference>